<evidence type="ECO:0000256" key="2">
    <source>
        <dbReference type="ARBA" id="ARBA00022475"/>
    </source>
</evidence>
<dbReference type="EC" id="2.5.1.145" evidence="7"/>
<feature type="transmembrane region" description="Helical" evidence="7">
    <location>
        <begin position="121"/>
        <end position="139"/>
    </location>
</feature>
<dbReference type="GO" id="GO:0005886">
    <property type="term" value="C:plasma membrane"/>
    <property type="evidence" value="ECO:0007669"/>
    <property type="project" value="UniProtKB-SubCell"/>
</dbReference>
<accession>A0A4R3KQ76</accession>
<evidence type="ECO:0000313" key="8">
    <source>
        <dbReference type="EMBL" id="TCS86096.1"/>
    </source>
</evidence>
<dbReference type="UniPathway" id="UPA00664"/>
<dbReference type="AlphaFoldDB" id="A0A4R3KQ76"/>
<protein>
    <recommendedName>
        <fullName evidence="7">Phosphatidylglycerol--prolipoprotein diacylglyceryl transferase</fullName>
        <ecNumber evidence="7">2.5.1.145</ecNumber>
    </recommendedName>
</protein>
<dbReference type="OrthoDB" id="871140at2"/>
<comment type="caution">
    <text evidence="8">The sequence shown here is derived from an EMBL/GenBank/DDBJ whole genome shotgun (WGS) entry which is preliminary data.</text>
</comment>
<evidence type="ECO:0000256" key="6">
    <source>
        <dbReference type="ARBA" id="ARBA00023136"/>
    </source>
</evidence>
<name>A0A4R3KQ76_9SPHI</name>
<keyword evidence="8" id="KW-0449">Lipoprotein</keyword>
<proteinExistence type="inferred from homology"/>
<feature type="transmembrane region" description="Helical" evidence="7">
    <location>
        <begin position="239"/>
        <end position="257"/>
    </location>
</feature>
<comment type="function">
    <text evidence="7">Catalyzes the transfer of the diacylglyceryl group from phosphatidylglycerol to the sulfhydryl group of the N-terminal cysteine of a prolipoprotein, the first step in the formation of mature lipoproteins.</text>
</comment>
<feature type="transmembrane region" description="Helical" evidence="7">
    <location>
        <begin position="174"/>
        <end position="191"/>
    </location>
</feature>
<sequence length="270" mass="31328">MILNYVHWNPRPEIVDLGFIAPRWYGLLWATAFVAGYFVLQKIFKKEKISIEVLDSLTIYMIVSTIVGARLGHCLFYDWAYYSQHPLEILFIWQGGLASHGAAIGIITGLYLFCRKHQRKYLWVLDRIVIVVALGGGFIRLGNLLNSEIIGKPTDVPWAFVFERVDNIPRHPTPIYEALFCFLLFAFLFYYYKRNARRLKDGVIFAIFLIALFAFRFFVEFYKDVQVAFERNMELNMGQWLSIPFVAAGIILLSNRIKTRPIDYEANTAA</sequence>
<evidence type="ECO:0000256" key="5">
    <source>
        <dbReference type="ARBA" id="ARBA00022989"/>
    </source>
</evidence>
<dbReference type="GO" id="GO:0008961">
    <property type="term" value="F:phosphatidylglycerol-prolipoprotein diacylglyceryl transferase activity"/>
    <property type="evidence" value="ECO:0007669"/>
    <property type="project" value="UniProtKB-UniRule"/>
</dbReference>
<dbReference type="Pfam" id="PF01790">
    <property type="entry name" value="LGT"/>
    <property type="match status" value="1"/>
</dbReference>
<feature type="binding site" evidence="7">
    <location>
        <position position="140"/>
    </location>
    <ligand>
        <name>a 1,2-diacyl-sn-glycero-3-phospho-(1'-sn-glycerol)</name>
        <dbReference type="ChEBI" id="CHEBI:64716"/>
    </ligand>
</feature>
<keyword evidence="9" id="KW-1185">Reference proteome</keyword>
<keyword evidence="3 7" id="KW-0808">Transferase</keyword>
<feature type="transmembrane region" description="Helical" evidence="7">
    <location>
        <begin position="52"/>
        <end position="71"/>
    </location>
</feature>
<evidence type="ECO:0000256" key="1">
    <source>
        <dbReference type="ARBA" id="ARBA00007150"/>
    </source>
</evidence>
<comment type="similarity">
    <text evidence="1 7">Belongs to the Lgt family.</text>
</comment>
<comment type="pathway">
    <text evidence="7">Protein modification; lipoprotein biosynthesis (diacylglyceryl transfer).</text>
</comment>
<feature type="transmembrane region" description="Helical" evidence="7">
    <location>
        <begin position="203"/>
        <end position="219"/>
    </location>
</feature>
<reference evidence="8 9" key="1">
    <citation type="submission" date="2019-03" db="EMBL/GenBank/DDBJ databases">
        <title>Genomic Encyclopedia of Type Strains, Phase IV (KMG-IV): sequencing the most valuable type-strain genomes for metagenomic binning, comparative biology and taxonomic classification.</title>
        <authorList>
            <person name="Goeker M."/>
        </authorList>
    </citation>
    <scope>NUCLEOTIDE SEQUENCE [LARGE SCALE GENOMIC DNA]</scope>
    <source>
        <strain evidence="8 9">DSM 21100</strain>
    </source>
</reference>
<keyword evidence="5 7" id="KW-1133">Transmembrane helix</keyword>
<gene>
    <name evidence="7" type="primary">lgt</name>
    <name evidence="8" type="ORF">EDD80_109125</name>
</gene>
<keyword evidence="4 7" id="KW-0812">Transmembrane</keyword>
<dbReference type="HAMAP" id="MF_01147">
    <property type="entry name" value="Lgt"/>
    <property type="match status" value="1"/>
</dbReference>
<dbReference type="Proteomes" id="UP000295807">
    <property type="component" value="Unassembled WGS sequence"/>
</dbReference>
<dbReference type="GO" id="GO:0042158">
    <property type="term" value="P:lipoprotein biosynthetic process"/>
    <property type="evidence" value="ECO:0007669"/>
    <property type="project" value="UniProtKB-UniRule"/>
</dbReference>
<evidence type="ECO:0000256" key="4">
    <source>
        <dbReference type="ARBA" id="ARBA00022692"/>
    </source>
</evidence>
<comment type="catalytic activity">
    <reaction evidence="7">
        <text>L-cysteinyl-[prolipoprotein] + a 1,2-diacyl-sn-glycero-3-phospho-(1'-sn-glycerol) = an S-1,2-diacyl-sn-glyceryl-L-cysteinyl-[prolipoprotein] + sn-glycerol 1-phosphate + H(+)</text>
        <dbReference type="Rhea" id="RHEA:56712"/>
        <dbReference type="Rhea" id="RHEA-COMP:14679"/>
        <dbReference type="Rhea" id="RHEA-COMP:14680"/>
        <dbReference type="ChEBI" id="CHEBI:15378"/>
        <dbReference type="ChEBI" id="CHEBI:29950"/>
        <dbReference type="ChEBI" id="CHEBI:57685"/>
        <dbReference type="ChEBI" id="CHEBI:64716"/>
        <dbReference type="ChEBI" id="CHEBI:140658"/>
        <dbReference type="EC" id="2.5.1.145"/>
    </reaction>
</comment>
<dbReference type="NCBIfam" id="TIGR00544">
    <property type="entry name" value="lgt"/>
    <property type="match status" value="1"/>
</dbReference>
<evidence type="ECO:0000313" key="9">
    <source>
        <dbReference type="Proteomes" id="UP000295807"/>
    </source>
</evidence>
<feature type="transmembrane region" description="Helical" evidence="7">
    <location>
        <begin position="20"/>
        <end position="40"/>
    </location>
</feature>
<organism evidence="8 9">
    <name type="scientific">Anseongella ginsenosidimutans</name>
    <dbReference type="NCBI Taxonomy" id="496056"/>
    <lineage>
        <taxon>Bacteria</taxon>
        <taxon>Pseudomonadati</taxon>
        <taxon>Bacteroidota</taxon>
        <taxon>Sphingobacteriia</taxon>
        <taxon>Sphingobacteriales</taxon>
        <taxon>Sphingobacteriaceae</taxon>
        <taxon>Anseongella</taxon>
    </lineage>
</organism>
<evidence type="ECO:0000256" key="3">
    <source>
        <dbReference type="ARBA" id="ARBA00022679"/>
    </source>
</evidence>
<dbReference type="RefSeq" id="WP_132129902.1">
    <property type="nucleotide sequence ID" value="NZ_CP042432.1"/>
</dbReference>
<dbReference type="PANTHER" id="PTHR30589">
    <property type="entry name" value="PROLIPOPROTEIN DIACYLGLYCERYL TRANSFERASE"/>
    <property type="match status" value="1"/>
</dbReference>
<feature type="transmembrane region" description="Helical" evidence="7">
    <location>
        <begin position="91"/>
        <end position="114"/>
    </location>
</feature>
<comment type="subcellular location">
    <subcellularLocation>
        <location evidence="7">Cell membrane</location>
        <topology evidence="7">Multi-pass membrane protein</topology>
    </subcellularLocation>
</comment>
<keyword evidence="2 7" id="KW-1003">Cell membrane</keyword>
<dbReference type="EMBL" id="SMAD01000009">
    <property type="protein sequence ID" value="TCS86096.1"/>
    <property type="molecule type" value="Genomic_DNA"/>
</dbReference>
<keyword evidence="6 7" id="KW-0472">Membrane</keyword>
<evidence type="ECO:0000256" key="7">
    <source>
        <dbReference type="HAMAP-Rule" id="MF_01147"/>
    </source>
</evidence>
<dbReference type="PANTHER" id="PTHR30589:SF0">
    <property type="entry name" value="PHOSPHATIDYLGLYCEROL--PROLIPOPROTEIN DIACYLGLYCERYL TRANSFERASE"/>
    <property type="match status" value="1"/>
</dbReference>
<dbReference type="InterPro" id="IPR001640">
    <property type="entry name" value="Lgt"/>
</dbReference>